<dbReference type="PROSITE" id="PS51257">
    <property type="entry name" value="PROKAR_LIPOPROTEIN"/>
    <property type="match status" value="1"/>
</dbReference>
<comment type="function">
    <text evidence="1 10">Exerts its effect at some terminal stage of cytochrome c oxidase synthesis, probably by being involved in the insertion of the copper B into subunit I.</text>
</comment>
<dbReference type="InterPro" id="IPR023471">
    <property type="entry name" value="CtaG/Cox11_dom_sf"/>
</dbReference>
<evidence type="ECO:0000256" key="4">
    <source>
        <dbReference type="ARBA" id="ARBA00015384"/>
    </source>
</evidence>
<comment type="caution">
    <text evidence="11">The sequence shown here is derived from an EMBL/GenBank/DDBJ whole genome shotgun (WGS) entry which is preliminary data.</text>
</comment>
<gene>
    <name evidence="10" type="primary">ctaG</name>
    <name evidence="11" type="ORF">EJC49_03120</name>
</gene>
<protein>
    <recommendedName>
        <fullName evidence="4 10">Cytochrome c oxidase assembly protein CtaG</fullName>
    </recommendedName>
</protein>
<dbReference type="GO" id="GO:0005886">
    <property type="term" value="C:plasma membrane"/>
    <property type="evidence" value="ECO:0007669"/>
    <property type="project" value="UniProtKB-SubCell"/>
</dbReference>
<keyword evidence="7 10" id="KW-1133">Transmembrane helix</keyword>
<dbReference type="GO" id="GO:0008535">
    <property type="term" value="P:respiratory chain complex IV assembly"/>
    <property type="evidence" value="ECO:0007669"/>
    <property type="project" value="UniProtKB-UniRule"/>
</dbReference>
<dbReference type="NCBIfam" id="NF003465">
    <property type="entry name" value="PRK05089.1"/>
    <property type="match status" value="1"/>
</dbReference>
<keyword evidence="9 10" id="KW-0472">Membrane</keyword>
<keyword evidence="5 10" id="KW-0812">Transmembrane</keyword>
<evidence type="ECO:0000313" key="11">
    <source>
        <dbReference type="EMBL" id="RST87890.1"/>
    </source>
</evidence>
<dbReference type="OrthoDB" id="9804841at2"/>
<evidence type="ECO:0000256" key="1">
    <source>
        <dbReference type="ARBA" id="ARBA00004007"/>
    </source>
</evidence>
<feature type="topological domain" description="Periplasmic" evidence="10">
    <location>
        <begin position="39"/>
        <end position="211"/>
    </location>
</feature>
<dbReference type="PANTHER" id="PTHR21320:SF3">
    <property type="entry name" value="CYTOCHROME C OXIDASE ASSEMBLY PROTEIN COX11, MITOCHONDRIAL-RELATED"/>
    <property type="match status" value="1"/>
</dbReference>
<dbReference type="AlphaFoldDB" id="A0A3R9YC36"/>
<name>A0A3R9YC36_9HYPH</name>
<keyword evidence="8 10" id="KW-0186">Copper</keyword>
<keyword evidence="6 10" id="KW-0735">Signal-anchor</keyword>
<dbReference type="FunFam" id="2.60.370.10:FF:000001">
    <property type="entry name" value="COX11 cytochrome c oxidase assembly homolog"/>
    <property type="match status" value="1"/>
</dbReference>
<sequence length="211" mass="22870">MSDSARSANVERKASSNLLVAGACTATFLGMIGMAYAAVPLYQLFCQVTGYGGTTQRVEQYSDTVIDRQVTVRFDANVASGLPWEFKPEQRSVTMKMGETVQVSYRAVNPFNRPTRGRASFNVSPAMAGAYFNKVECFCFTDTELKPGEALEMPVVFFVDPAIDKVPELRNMTTITLSYTFFGIDGEPAESVSVRGSAPVDTGITSSNFGG</sequence>
<dbReference type="RefSeq" id="WP_126698006.1">
    <property type="nucleotide sequence ID" value="NZ_RWKW01000008.1"/>
</dbReference>
<dbReference type="Gene3D" id="2.60.370.10">
    <property type="entry name" value="Ctag/Cox11"/>
    <property type="match status" value="1"/>
</dbReference>
<evidence type="ECO:0000313" key="12">
    <source>
        <dbReference type="Proteomes" id="UP000278398"/>
    </source>
</evidence>
<evidence type="ECO:0000256" key="7">
    <source>
        <dbReference type="ARBA" id="ARBA00022989"/>
    </source>
</evidence>
<keyword evidence="12" id="KW-1185">Reference proteome</keyword>
<keyword evidence="10" id="KW-0997">Cell inner membrane</keyword>
<dbReference type="HAMAP" id="MF_00155">
    <property type="entry name" value="CtaG"/>
    <property type="match status" value="1"/>
</dbReference>
<dbReference type="InterPro" id="IPR007533">
    <property type="entry name" value="Cyt_c_oxidase_assmbl_CtaG"/>
</dbReference>
<evidence type="ECO:0000256" key="6">
    <source>
        <dbReference type="ARBA" id="ARBA00022968"/>
    </source>
</evidence>
<organism evidence="11 12">
    <name type="scientific">Aquibium carbonis</name>
    <dbReference type="NCBI Taxonomy" id="2495581"/>
    <lineage>
        <taxon>Bacteria</taxon>
        <taxon>Pseudomonadati</taxon>
        <taxon>Pseudomonadota</taxon>
        <taxon>Alphaproteobacteria</taxon>
        <taxon>Hyphomicrobiales</taxon>
        <taxon>Phyllobacteriaceae</taxon>
        <taxon>Aquibium</taxon>
    </lineage>
</organism>
<evidence type="ECO:0000256" key="5">
    <source>
        <dbReference type="ARBA" id="ARBA00022692"/>
    </source>
</evidence>
<feature type="topological domain" description="Cytoplasmic" evidence="10">
    <location>
        <begin position="1"/>
        <end position="15"/>
    </location>
</feature>
<dbReference type="PIRSF" id="PIRSF005413">
    <property type="entry name" value="COX11"/>
    <property type="match status" value="1"/>
</dbReference>
<keyword evidence="10" id="KW-1003">Cell membrane</keyword>
<evidence type="ECO:0000256" key="3">
    <source>
        <dbReference type="ARBA" id="ARBA00009620"/>
    </source>
</evidence>
<evidence type="ECO:0000256" key="9">
    <source>
        <dbReference type="ARBA" id="ARBA00023136"/>
    </source>
</evidence>
<evidence type="ECO:0000256" key="2">
    <source>
        <dbReference type="ARBA" id="ARBA00004382"/>
    </source>
</evidence>
<accession>A0A3R9YC36</accession>
<evidence type="ECO:0000256" key="10">
    <source>
        <dbReference type="HAMAP-Rule" id="MF_00155"/>
    </source>
</evidence>
<dbReference type="Proteomes" id="UP000278398">
    <property type="component" value="Unassembled WGS sequence"/>
</dbReference>
<dbReference type="Pfam" id="PF04442">
    <property type="entry name" value="CtaG_Cox11"/>
    <property type="match status" value="1"/>
</dbReference>
<dbReference type="EMBL" id="RWKW01000008">
    <property type="protein sequence ID" value="RST87890.1"/>
    <property type="molecule type" value="Genomic_DNA"/>
</dbReference>
<reference evidence="11 12" key="1">
    <citation type="submission" date="2018-12" db="EMBL/GenBank/DDBJ databases">
        <title>Mesorhizobium carbonis sp. nov., isolated from coal mine water.</title>
        <authorList>
            <person name="Xin W."/>
            <person name="Xu Z."/>
            <person name="Xiang F."/>
            <person name="Zhang J."/>
            <person name="Xi L."/>
            <person name="Liu J."/>
        </authorList>
    </citation>
    <scope>NUCLEOTIDE SEQUENCE [LARGE SCALE GENOMIC DNA]</scope>
    <source>
        <strain evidence="11 12">B2.3</strain>
    </source>
</reference>
<dbReference type="PANTHER" id="PTHR21320">
    <property type="entry name" value="CYTOCHROME C OXIDASE ASSEMBLY PROTEIN COX11-RELATED"/>
    <property type="match status" value="1"/>
</dbReference>
<comment type="similarity">
    <text evidence="3 10">Belongs to the COX11/CtaG family.</text>
</comment>
<dbReference type="SUPFAM" id="SSF110111">
    <property type="entry name" value="Ctag/Cox11"/>
    <property type="match status" value="1"/>
</dbReference>
<comment type="subcellular location">
    <subcellularLocation>
        <location evidence="2 10">Cell inner membrane</location>
        <topology evidence="2 10">Single-pass type II membrane protein</topology>
        <orientation evidence="2 10">Periplasmic side</orientation>
    </subcellularLocation>
</comment>
<evidence type="ECO:0000256" key="8">
    <source>
        <dbReference type="ARBA" id="ARBA00023008"/>
    </source>
</evidence>
<proteinExistence type="inferred from homology"/>
<dbReference type="GO" id="GO:0005507">
    <property type="term" value="F:copper ion binding"/>
    <property type="evidence" value="ECO:0007669"/>
    <property type="project" value="InterPro"/>
</dbReference>